<dbReference type="OMA" id="QKTSYNV"/>
<dbReference type="InParanoid" id="T1FY41"/>
<dbReference type="HOGENOM" id="CLU_010208_0_0_1"/>
<evidence type="ECO:0000256" key="2">
    <source>
        <dbReference type="SAM" id="Coils"/>
    </source>
</evidence>
<comment type="similarity">
    <text evidence="1">Belongs to the formin homology family. Cappuccino subfamily.</text>
</comment>
<reference evidence="4 6" key="2">
    <citation type="journal article" date="2013" name="Nature">
        <title>Insights into bilaterian evolution from three spiralian genomes.</title>
        <authorList>
            <person name="Simakov O."/>
            <person name="Marletaz F."/>
            <person name="Cho S.J."/>
            <person name="Edsinger-Gonzales E."/>
            <person name="Havlak P."/>
            <person name="Hellsten U."/>
            <person name="Kuo D.H."/>
            <person name="Larsson T."/>
            <person name="Lv J."/>
            <person name="Arendt D."/>
            <person name="Savage R."/>
            <person name="Osoegawa K."/>
            <person name="de Jong P."/>
            <person name="Grimwood J."/>
            <person name="Chapman J.A."/>
            <person name="Shapiro H."/>
            <person name="Aerts A."/>
            <person name="Otillar R.P."/>
            <person name="Terry A.Y."/>
            <person name="Boore J.L."/>
            <person name="Grigoriev I.V."/>
            <person name="Lindberg D.R."/>
            <person name="Seaver E.C."/>
            <person name="Weisblat D.A."/>
            <person name="Putnam N.H."/>
            <person name="Rokhsar D.S."/>
        </authorList>
    </citation>
    <scope>NUCLEOTIDE SEQUENCE</scope>
</reference>
<dbReference type="EMBL" id="KB096742">
    <property type="protein sequence ID" value="ESO02023.1"/>
    <property type="molecule type" value="Genomic_DNA"/>
</dbReference>
<dbReference type="KEGG" id="hro:HELRODRAFT_65173"/>
<dbReference type="CTD" id="20213739"/>
<dbReference type="PROSITE" id="PS51444">
    <property type="entry name" value="FH2"/>
    <property type="match status" value="1"/>
</dbReference>
<dbReference type="EnsemblMetazoa" id="HelroT65173">
    <property type="protein sequence ID" value="HelroP65173"/>
    <property type="gene ID" value="HelroG65173"/>
</dbReference>
<dbReference type="OrthoDB" id="427644at2759"/>
<dbReference type="SMART" id="SM00498">
    <property type="entry name" value="FH2"/>
    <property type="match status" value="1"/>
</dbReference>
<sequence length="371" mass="42842">SNKPVVKPNLAMKPLFWKKIQVDTVGTYCLWEILKEPDVDFSEFEDMFSKTATKKKTSSIINKKLKSKEKPEEAEIETIRSFMQQQPDASLDRPEQFIYELSSIPCFADRCYCFIFQSTFVESLASIEQRLVNIRLVTECLMNSQEIQKIMAMILAFGNYMNGGTIRGQADGFALDILSKLKDVKNKDNTFSLLEYLVTTYLRSKLPSLKDHNMPLPVPEPSDVMQAANVNFDDLEAELNKVSNSLESCMSKVACVLRGSSPATLEPFQSKMNKFIIYARQSLQEQENNLKDSVKKFNNCVTFFMVKPKPAESSVSPKDFFSLWFSFCQDFKDIWKKEIQKILKERYTKFHNLNFICFSFMNVPSFLIHKK</sequence>
<dbReference type="SUPFAM" id="SSF101447">
    <property type="entry name" value="Formin homology 2 domain (FH2 domain)"/>
    <property type="match status" value="1"/>
</dbReference>
<dbReference type="GO" id="GO:0051015">
    <property type="term" value="F:actin filament binding"/>
    <property type="evidence" value="ECO:0000318"/>
    <property type="project" value="GO_Central"/>
</dbReference>
<dbReference type="Pfam" id="PF02181">
    <property type="entry name" value="FH2"/>
    <property type="match status" value="1"/>
</dbReference>
<dbReference type="EMBL" id="AMQM01000775">
    <property type="status" value="NOT_ANNOTATED_CDS"/>
    <property type="molecule type" value="Genomic_DNA"/>
</dbReference>
<evidence type="ECO:0000256" key="1">
    <source>
        <dbReference type="ARBA" id="ARBA00005271"/>
    </source>
</evidence>
<dbReference type="InterPro" id="IPR042201">
    <property type="entry name" value="FH2_Formin_sf"/>
</dbReference>
<reference evidence="5" key="3">
    <citation type="submission" date="2015-06" db="UniProtKB">
        <authorList>
            <consortium name="EnsemblMetazoa"/>
        </authorList>
    </citation>
    <scope>IDENTIFICATION</scope>
</reference>
<dbReference type="Gene3D" id="1.20.58.2220">
    <property type="entry name" value="Formin, FH2 domain"/>
    <property type="match status" value="2"/>
</dbReference>
<feature type="domain" description="FH2" evidence="3">
    <location>
        <begin position="1"/>
        <end position="357"/>
    </location>
</feature>
<dbReference type="GO" id="GO:0007015">
    <property type="term" value="P:actin filament organization"/>
    <property type="evidence" value="ECO:0000318"/>
    <property type="project" value="GO_Central"/>
</dbReference>
<keyword evidence="6" id="KW-1185">Reference proteome</keyword>
<protein>
    <recommendedName>
        <fullName evidence="3">FH2 domain-containing protein</fullName>
    </recommendedName>
</protein>
<dbReference type="eggNOG" id="KOG1922">
    <property type="taxonomic scope" value="Eukaryota"/>
</dbReference>
<dbReference type="RefSeq" id="XP_009019431.1">
    <property type="nucleotide sequence ID" value="XM_009021183.1"/>
</dbReference>
<keyword evidence="2" id="KW-0175">Coiled coil</keyword>
<reference evidence="6" key="1">
    <citation type="submission" date="2012-12" db="EMBL/GenBank/DDBJ databases">
        <authorList>
            <person name="Hellsten U."/>
            <person name="Grimwood J."/>
            <person name="Chapman J.A."/>
            <person name="Shapiro H."/>
            <person name="Aerts A."/>
            <person name="Otillar R.P."/>
            <person name="Terry A.Y."/>
            <person name="Boore J.L."/>
            <person name="Simakov O."/>
            <person name="Marletaz F."/>
            <person name="Cho S.-J."/>
            <person name="Edsinger-Gonzales E."/>
            <person name="Havlak P."/>
            <person name="Kuo D.-H."/>
            <person name="Larsson T."/>
            <person name="Lv J."/>
            <person name="Arendt D."/>
            <person name="Savage R."/>
            <person name="Osoegawa K."/>
            <person name="de Jong P."/>
            <person name="Lindberg D.R."/>
            <person name="Seaver E.C."/>
            <person name="Weisblat D.A."/>
            <person name="Putnam N.H."/>
            <person name="Grigoriev I.V."/>
            <person name="Rokhsar D.S."/>
        </authorList>
    </citation>
    <scope>NUCLEOTIDE SEQUENCE</scope>
</reference>
<evidence type="ECO:0000313" key="5">
    <source>
        <dbReference type="EnsemblMetazoa" id="HelroP65173"/>
    </source>
</evidence>
<dbReference type="Proteomes" id="UP000015101">
    <property type="component" value="Unassembled WGS sequence"/>
</dbReference>
<proteinExistence type="inferred from homology"/>
<dbReference type="PANTHER" id="PTHR45920">
    <property type="entry name" value="FORMIN HOMOLOGY 2 DOMAIN CONTAINING, ISOFORM I"/>
    <property type="match status" value="1"/>
</dbReference>
<feature type="coiled-coil region" evidence="2">
    <location>
        <begin position="225"/>
        <end position="252"/>
    </location>
</feature>
<dbReference type="PANTHER" id="PTHR45920:SF7">
    <property type="entry name" value="FORMIN-G"/>
    <property type="match status" value="1"/>
</dbReference>
<organism evidence="5 6">
    <name type="scientific">Helobdella robusta</name>
    <name type="common">Californian leech</name>
    <dbReference type="NCBI Taxonomy" id="6412"/>
    <lineage>
        <taxon>Eukaryota</taxon>
        <taxon>Metazoa</taxon>
        <taxon>Spiralia</taxon>
        <taxon>Lophotrochozoa</taxon>
        <taxon>Annelida</taxon>
        <taxon>Clitellata</taxon>
        <taxon>Hirudinea</taxon>
        <taxon>Rhynchobdellida</taxon>
        <taxon>Glossiphoniidae</taxon>
        <taxon>Helobdella</taxon>
    </lineage>
</organism>
<name>T1FY41_HELRO</name>
<evidence type="ECO:0000313" key="4">
    <source>
        <dbReference type="EMBL" id="ESO02023.1"/>
    </source>
</evidence>
<dbReference type="GO" id="GO:0005737">
    <property type="term" value="C:cytoplasm"/>
    <property type="evidence" value="ECO:0000318"/>
    <property type="project" value="GO_Central"/>
</dbReference>
<evidence type="ECO:0000259" key="3">
    <source>
        <dbReference type="PROSITE" id="PS51444"/>
    </source>
</evidence>
<dbReference type="GeneID" id="20213739"/>
<dbReference type="STRING" id="6412.T1FY41"/>
<dbReference type="FunFam" id="1.20.58.2220:FF:000029">
    <property type="entry name" value="Formin 1"/>
    <property type="match status" value="1"/>
</dbReference>
<gene>
    <name evidence="5" type="primary">20213739</name>
    <name evidence="4" type="ORF">HELRODRAFT_65173</name>
</gene>
<dbReference type="AlphaFoldDB" id="T1FY41"/>
<accession>T1FY41</accession>
<evidence type="ECO:0000313" key="6">
    <source>
        <dbReference type="Proteomes" id="UP000015101"/>
    </source>
</evidence>
<dbReference type="GO" id="GO:0005856">
    <property type="term" value="C:cytoskeleton"/>
    <property type="evidence" value="ECO:0000318"/>
    <property type="project" value="GO_Central"/>
</dbReference>
<dbReference type="InterPro" id="IPR015425">
    <property type="entry name" value="FH2_Formin"/>
</dbReference>